<gene>
    <name evidence="1" type="ORF">COW88_03295</name>
</gene>
<proteinExistence type="predicted"/>
<evidence type="ECO:0000313" key="1">
    <source>
        <dbReference type="EMBL" id="PIP73001.1"/>
    </source>
</evidence>
<protein>
    <submittedName>
        <fullName evidence="1">Uncharacterized protein</fullName>
    </submittedName>
</protein>
<name>A0A2H0CTC4_9BACT</name>
<comment type="caution">
    <text evidence="1">The sequence shown here is derived from an EMBL/GenBank/DDBJ whole genome shotgun (WGS) entry which is preliminary data.</text>
</comment>
<reference evidence="1 2" key="1">
    <citation type="submission" date="2017-09" db="EMBL/GenBank/DDBJ databases">
        <title>Depth-based differentiation of microbial function through sediment-hosted aquifers and enrichment of novel symbionts in the deep terrestrial subsurface.</title>
        <authorList>
            <person name="Probst A.J."/>
            <person name="Ladd B."/>
            <person name="Jarett J.K."/>
            <person name="Geller-Mcgrath D.E."/>
            <person name="Sieber C.M."/>
            <person name="Emerson J.B."/>
            <person name="Anantharaman K."/>
            <person name="Thomas B.C."/>
            <person name="Malmstrom R."/>
            <person name="Stieglmeier M."/>
            <person name="Klingl A."/>
            <person name="Woyke T."/>
            <person name="Ryan C.M."/>
            <person name="Banfield J.F."/>
        </authorList>
    </citation>
    <scope>NUCLEOTIDE SEQUENCE [LARGE SCALE GENOMIC DNA]</scope>
    <source>
        <strain evidence="1">CG22_combo_CG10-13_8_21_14_all_47_15</strain>
    </source>
</reference>
<accession>A0A2H0CTC4</accession>
<dbReference type="AlphaFoldDB" id="A0A2H0CTC4"/>
<dbReference type="Proteomes" id="UP000230638">
    <property type="component" value="Unassembled WGS sequence"/>
</dbReference>
<organism evidence="1 2">
    <name type="scientific">Candidatus Lloydbacteria bacterium CG22_combo_CG10-13_8_21_14_all_47_15</name>
    <dbReference type="NCBI Taxonomy" id="1974635"/>
    <lineage>
        <taxon>Bacteria</taxon>
        <taxon>Candidatus Lloydiibacteriota</taxon>
    </lineage>
</organism>
<dbReference type="EMBL" id="PCTL01000033">
    <property type="protein sequence ID" value="PIP73001.1"/>
    <property type="molecule type" value="Genomic_DNA"/>
</dbReference>
<sequence length="164" mass="18886">MFALFVIMFPKSAFTETGYAKEILRWNIFILKYGLGWDTLPNGTLIVAHNCLPPQASDTPVMYELFMLSMHTHEPARSDITLGDVVARNMEETHGRYHFFLKESGSWGYSAELKPIAYFVFIRGAKEKHLPWGHLKWEFLSESAFRNICVRSGMRFVPPGFFGQ</sequence>
<evidence type="ECO:0000313" key="2">
    <source>
        <dbReference type="Proteomes" id="UP000230638"/>
    </source>
</evidence>